<keyword evidence="5" id="KW-0949">S-adenosyl-L-methionine</keyword>
<dbReference type="GO" id="GO:0005634">
    <property type="term" value="C:nucleus"/>
    <property type="evidence" value="ECO:0007669"/>
    <property type="project" value="TreeGrafter"/>
</dbReference>
<feature type="compositionally biased region" description="Basic and acidic residues" evidence="11">
    <location>
        <begin position="16"/>
        <end position="26"/>
    </location>
</feature>
<sequence length="322" mass="37287">MSDKQVIETPSPMVPEENHQQKEPISHKPLSAYGPIPEGMSKSQWKKICKKKRFEETKDEFNKKRKLKKLQARERKREKIEAYVSKGLPIPEEMKKQPKKNVNQKDSGIKIIIDCAFDDLMNEKEIASMGSQITRSHAANKRADYYATMVCSSFNKRLKERFDKQIASSNYKNWGHFEFTPEDIDKLEEYKRKNDEEDNLIYLSADTDEALEKLEPGCTYIVGGIVDKNRHKLLCYNKAKELGIKTKRLPIDEYIKISGRRVLTTTHVIQLMLKCFEKDGDWKAAFEEVIPSRKLGTDEGDARDGDTKEVEKSSEELVTTQE</sequence>
<dbReference type="InterPro" id="IPR038459">
    <property type="entry name" value="MT_TRM10-typ_sf"/>
</dbReference>
<gene>
    <name evidence="13" type="ORF">SCODWIG_02875</name>
</gene>
<evidence type="ECO:0000256" key="10">
    <source>
        <dbReference type="PIRSR" id="PIRSR016323-2"/>
    </source>
</evidence>
<dbReference type="InterPro" id="IPR016653">
    <property type="entry name" value="TRM10/TRM10A"/>
</dbReference>
<evidence type="ECO:0000256" key="1">
    <source>
        <dbReference type="ARBA" id="ARBA00012797"/>
    </source>
</evidence>
<protein>
    <recommendedName>
        <fullName evidence="2">tRNA (guanine(9)-N1)-methyltransferase</fullName>
        <ecNumber evidence="1">2.1.1.221</ecNumber>
    </recommendedName>
    <alternativeName>
        <fullName evidence="7">tRNA methyltransferase 10</fullName>
    </alternativeName>
    <alternativeName>
        <fullName evidence="6">tRNA(m1G9)-methyltransferase</fullName>
    </alternativeName>
</protein>
<dbReference type="VEuPathDB" id="FungiDB:SCODWIG_02875"/>
<evidence type="ECO:0000256" key="5">
    <source>
        <dbReference type="ARBA" id="ARBA00022691"/>
    </source>
</evidence>
<dbReference type="EC" id="2.1.1.221" evidence="1"/>
<evidence type="ECO:0000256" key="9">
    <source>
        <dbReference type="PIRSR" id="PIRSR016323-1"/>
    </source>
</evidence>
<dbReference type="PANTHER" id="PTHR13563:SF13">
    <property type="entry name" value="TRNA METHYLTRANSFERASE 10 HOMOLOG A"/>
    <property type="match status" value="1"/>
</dbReference>
<dbReference type="PANTHER" id="PTHR13563">
    <property type="entry name" value="TRNA (GUANINE-9-) METHYLTRANSFERASE"/>
    <property type="match status" value="1"/>
</dbReference>
<dbReference type="CDD" id="cd18089">
    <property type="entry name" value="SPOUT_Trm10-like"/>
    <property type="match status" value="1"/>
</dbReference>
<evidence type="ECO:0000256" key="8">
    <source>
        <dbReference type="ARBA" id="ARBA00048434"/>
    </source>
</evidence>
<dbReference type="PIRSF" id="PIRSF016323">
    <property type="entry name" value="tRNA_m1G_mtfrase_met"/>
    <property type="match status" value="1"/>
</dbReference>
<feature type="domain" description="SAM-dependent MTase TRM10-type" evidence="12">
    <location>
        <begin position="97"/>
        <end position="297"/>
    </location>
</feature>
<reference evidence="14" key="1">
    <citation type="submission" date="2018-06" db="EMBL/GenBank/DDBJ databases">
        <authorList>
            <person name="Guldener U."/>
        </authorList>
    </citation>
    <scope>NUCLEOTIDE SEQUENCE [LARGE SCALE GENOMIC DNA]</scope>
    <source>
        <strain evidence="14">UTAD17</strain>
    </source>
</reference>
<dbReference type="GO" id="GO:0052905">
    <property type="term" value="F:tRNA (guanosine(9)-N1)-methyltransferase activity"/>
    <property type="evidence" value="ECO:0007669"/>
    <property type="project" value="UniProtKB-EC"/>
</dbReference>
<feature type="binding site" evidence="10">
    <location>
        <position position="249"/>
    </location>
    <ligand>
        <name>S-adenosyl-L-methionine</name>
        <dbReference type="ChEBI" id="CHEBI:59789"/>
    </ligand>
</feature>
<evidence type="ECO:0000256" key="11">
    <source>
        <dbReference type="SAM" id="MobiDB-lite"/>
    </source>
</evidence>
<dbReference type="AlphaFoldDB" id="A0A376B9A5"/>
<evidence type="ECO:0000256" key="4">
    <source>
        <dbReference type="ARBA" id="ARBA00022679"/>
    </source>
</evidence>
<name>A0A376B9A5_9ASCO</name>
<dbReference type="Proteomes" id="UP000262825">
    <property type="component" value="Unassembled WGS sequence"/>
</dbReference>
<evidence type="ECO:0000256" key="7">
    <source>
        <dbReference type="ARBA" id="ARBA00032166"/>
    </source>
</evidence>
<feature type="binding site" evidence="10">
    <location>
        <position position="235"/>
    </location>
    <ligand>
        <name>S-adenosyl-L-methionine</name>
        <dbReference type="ChEBI" id="CHEBI:59789"/>
    </ligand>
</feature>
<dbReference type="InterPro" id="IPR007356">
    <property type="entry name" value="tRNA_m1G_MeTrfase_euk"/>
</dbReference>
<feature type="binding site" evidence="10">
    <location>
        <position position="223"/>
    </location>
    <ligand>
        <name>S-adenosyl-L-methionine</name>
        <dbReference type="ChEBI" id="CHEBI:59789"/>
    </ligand>
</feature>
<dbReference type="PROSITE" id="PS51675">
    <property type="entry name" value="SAM_MT_TRM10"/>
    <property type="match status" value="1"/>
</dbReference>
<dbReference type="GO" id="GO:0000049">
    <property type="term" value="F:tRNA binding"/>
    <property type="evidence" value="ECO:0007669"/>
    <property type="project" value="TreeGrafter"/>
</dbReference>
<dbReference type="EMBL" id="UFAJ01000572">
    <property type="protein sequence ID" value="SSD61114.1"/>
    <property type="molecule type" value="Genomic_DNA"/>
</dbReference>
<evidence type="ECO:0000313" key="13">
    <source>
        <dbReference type="EMBL" id="SSD61114.1"/>
    </source>
</evidence>
<feature type="region of interest" description="Disordered" evidence="11">
    <location>
        <begin position="1"/>
        <end position="45"/>
    </location>
</feature>
<feature type="region of interest" description="Disordered" evidence="11">
    <location>
        <begin position="295"/>
        <end position="322"/>
    </location>
</feature>
<comment type="catalytic activity">
    <reaction evidence="8">
        <text>guanosine(9) in tRNA + S-adenosyl-L-methionine = N(1)-methylguanosine(9) in tRNA + S-adenosyl-L-homocysteine + H(+)</text>
        <dbReference type="Rhea" id="RHEA:43156"/>
        <dbReference type="Rhea" id="RHEA-COMP:10367"/>
        <dbReference type="Rhea" id="RHEA-COMP:10368"/>
        <dbReference type="ChEBI" id="CHEBI:15378"/>
        <dbReference type="ChEBI" id="CHEBI:57856"/>
        <dbReference type="ChEBI" id="CHEBI:59789"/>
        <dbReference type="ChEBI" id="CHEBI:73542"/>
        <dbReference type="ChEBI" id="CHEBI:74269"/>
        <dbReference type="EC" id="2.1.1.221"/>
    </reaction>
</comment>
<feature type="binding site" evidence="10">
    <location>
        <position position="203"/>
    </location>
    <ligand>
        <name>S-adenosyl-L-methionine</name>
        <dbReference type="ChEBI" id="CHEBI:59789"/>
    </ligand>
</feature>
<evidence type="ECO:0000313" key="14">
    <source>
        <dbReference type="Proteomes" id="UP000262825"/>
    </source>
</evidence>
<dbReference type="InterPro" id="IPR028564">
    <property type="entry name" value="MT_TRM10-typ"/>
</dbReference>
<organism evidence="13 14">
    <name type="scientific">Saccharomycodes ludwigii</name>
    <dbReference type="NCBI Taxonomy" id="36035"/>
    <lineage>
        <taxon>Eukaryota</taxon>
        <taxon>Fungi</taxon>
        <taxon>Dikarya</taxon>
        <taxon>Ascomycota</taxon>
        <taxon>Saccharomycotina</taxon>
        <taxon>Saccharomycetes</taxon>
        <taxon>Saccharomycodales</taxon>
        <taxon>Saccharomycodaceae</taxon>
        <taxon>Saccharomycodes</taxon>
    </lineage>
</organism>
<evidence type="ECO:0000259" key="12">
    <source>
        <dbReference type="PROSITE" id="PS51675"/>
    </source>
</evidence>
<keyword evidence="14" id="KW-1185">Reference proteome</keyword>
<dbReference type="GO" id="GO:0002939">
    <property type="term" value="P:tRNA N1-guanine methylation"/>
    <property type="evidence" value="ECO:0007669"/>
    <property type="project" value="TreeGrafter"/>
</dbReference>
<feature type="compositionally biased region" description="Basic and acidic residues" evidence="11">
    <location>
        <begin position="295"/>
        <end position="315"/>
    </location>
</feature>
<feature type="active site" description="Proton acceptor" evidence="9">
    <location>
        <position position="227"/>
    </location>
</feature>
<accession>A0A376B9A5</accession>
<evidence type="ECO:0000256" key="3">
    <source>
        <dbReference type="ARBA" id="ARBA00022603"/>
    </source>
</evidence>
<evidence type="ECO:0000256" key="6">
    <source>
        <dbReference type="ARBA" id="ARBA00031792"/>
    </source>
</evidence>
<dbReference type="Gene3D" id="3.40.1280.30">
    <property type="match status" value="1"/>
</dbReference>
<keyword evidence="4 13" id="KW-0808">Transferase</keyword>
<dbReference type="OrthoDB" id="278300at2759"/>
<proteinExistence type="predicted"/>
<keyword evidence="3 13" id="KW-0489">Methyltransferase</keyword>
<evidence type="ECO:0000256" key="2">
    <source>
        <dbReference type="ARBA" id="ARBA00020451"/>
    </source>
</evidence>